<organism evidence="1 2">
    <name type="scientific">Trichonephila inaurata madagascariensis</name>
    <dbReference type="NCBI Taxonomy" id="2747483"/>
    <lineage>
        <taxon>Eukaryota</taxon>
        <taxon>Metazoa</taxon>
        <taxon>Ecdysozoa</taxon>
        <taxon>Arthropoda</taxon>
        <taxon>Chelicerata</taxon>
        <taxon>Arachnida</taxon>
        <taxon>Araneae</taxon>
        <taxon>Araneomorphae</taxon>
        <taxon>Entelegynae</taxon>
        <taxon>Araneoidea</taxon>
        <taxon>Nephilidae</taxon>
        <taxon>Trichonephila</taxon>
        <taxon>Trichonephila inaurata</taxon>
    </lineage>
</organism>
<name>A0A8X7CLR6_9ARAC</name>
<dbReference type="EMBL" id="BMAV01018198">
    <property type="protein sequence ID" value="GFY70355.1"/>
    <property type="molecule type" value="Genomic_DNA"/>
</dbReference>
<protein>
    <submittedName>
        <fullName evidence="1">Uncharacterized protein</fullName>
    </submittedName>
</protein>
<dbReference type="Proteomes" id="UP000886998">
    <property type="component" value="Unassembled WGS sequence"/>
</dbReference>
<accession>A0A8X7CLR6</accession>
<comment type="caution">
    <text evidence="1">The sequence shown here is derived from an EMBL/GenBank/DDBJ whole genome shotgun (WGS) entry which is preliminary data.</text>
</comment>
<proteinExistence type="predicted"/>
<evidence type="ECO:0000313" key="1">
    <source>
        <dbReference type="EMBL" id="GFY70355.1"/>
    </source>
</evidence>
<dbReference type="AlphaFoldDB" id="A0A8X7CLR6"/>
<gene>
    <name evidence="1" type="ORF">TNIN_321981</name>
</gene>
<reference evidence="1" key="1">
    <citation type="submission" date="2020-08" db="EMBL/GenBank/DDBJ databases">
        <title>Multicomponent nature underlies the extraordinary mechanical properties of spider dragline silk.</title>
        <authorList>
            <person name="Kono N."/>
            <person name="Nakamura H."/>
            <person name="Mori M."/>
            <person name="Yoshida Y."/>
            <person name="Ohtoshi R."/>
            <person name="Malay A.D."/>
            <person name="Moran D.A.P."/>
            <person name="Tomita M."/>
            <person name="Numata K."/>
            <person name="Arakawa K."/>
        </authorList>
    </citation>
    <scope>NUCLEOTIDE SEQUENCE</scope>
</reference>
<keyword evidence="2" id="KW-1185">Reference proteome</keyword>
<feature type="non-terminal residue" evidence="1">
    <location>
        <position position="1"/>
    </location>
</feature>
<evidence type="ECO:0000313" key="2">
    <source>
        <dbReference type="Proteomes" id="UP000886998"/>
    </source>
</evidence>
<sequence length="105" mass="11342">SVAVGEPEVPPGLEEDAPLLVVLDKSPLVVAEELLDGDAILTTQGLQPCHAVCPFAFREGIVAQHHLSCTPVRKKTIAIAAKKFEKVSSDYVLKLLLGILFQNRK</sequence>